<dbReference type="RefSeq" id="WP_061805903.1">
    <property type="nucleotide sequence ID" value="NZ_FOXX01000003.1"/>
</dbReference>
<organism evidence="1 2">
    <name type="scientific">Priestia endophytica DSM 13796</name>
    <dbReference type="NCBI Taxonomy" id="1121089"/>
    <lineage>
        <taxon>Bacteria</taxon>
        <taxon>Bacillati</taxon>
        <taxon>Bacillota</taxon>
        <taxon>Bacilli</taxon>
        <taxon>Bacillales</taxon>
        <taxon>Bacillaceae</taxon>
        <taxon>Priestia</taxon>
    </lineage>
</organism>
<comment type="caution">
    <text evidence="1">The sequence shown here is derived from an EMBL/GenBank/DDBJ whole genome shotgun (WGS) entry which is preliminary data.</text>
</comment>
<protein>
    <submittedName>
        <fullName evidence="1">Spore coat protein JA</fullName>
    </submittedName>
</protein>
<keyword evidence="1" id="KW-0167">Capsid protein</keyword>
<keyword evidence="2" id="KW-1185">Reference proteome</keyword>
<gene>
    <name evidence="1" type="ORF">SAMN02745910_01491</name>
</gene>
<reference evidence="1 2" key="1">
    <citation type="submission" date="2016-10" db="EMBL/GenBank/DDBJ databases">
        <authorList>
            <person name="Varghese N."/>
            <person name="Submissions S."/>
        </authorList>
    </citation>
    <scope>NUCLEOTIDE SEQUENCE [LARGE SCALE GENOMIC DNA]</scope>
    <source>
        <strain evidence="1 2">DSM 13796</strain>
    </source>
</reference>
<dbReference type="InterPro" id="IPR020256">
    <property type="entry name" value="Spore_coat_CotJA"/>
</dbReference>
<name>A0A1I5YR56_9BACI</name>
<proteinExistence type="predicted"/>
<evidence type="ECO:0000313" key="2">
    <source>
        <dbReference type="Proteomes" id="UP000182762"/>
    </source>
</evidence>
<accession>A0A1I5YR56</accession>
<dbReference type="GeneID" id="93710202"/>
<evidence type="ECO:0000313" key="1">
    <source>
        <dbReference type="EMBL" id="SFQ46525.1"/>
    </source>
</evidence>
<dbReference type="Proteomes" id="UP000182762">
    <property type="component" value="Unassembled WGS sequence"/>
</dbReference>
<dbReference type="Pfam" id="PF11007">
    <property type="entry name" value="CotJA"/>
    <property type="match status" value="1"/>
</dbReference>
<keyword evidence="1" id="KW-0946">Virion</keyword>
<dbReference type="EMBL" id="FOXX01000003">
    <property type="protein sequence ID" value="SFQ46525.1"/>
    <property type="molecule type" value="Genomic_DNA"/>
</dbReference>
<sequence length="81" mass="9806">MHNKKSTFTTLKTYKPFHSMYDPCRPIGTKYYSTPPQLYMGFQPPNMQQFSPREALKKGTLWPAFWDYYENPYKVKKRDEE</sequence>